<accession>A0A8T0DLT6</accession>
<evidence type="ECO:0000313" key="2">
    <source>
        <dbReference type="Proteomes" id="UP000699462"/>
    </source>
</evidence>
<dbReference type="EMBL" id="JTDF01003244">
    <property type="protein sequence ID" value="KAF8567958.1"/>
    <property type="molecule type" value="Genomic_DNA"/>
</dbReference>
<dbReference type="AlphaFoldDB" id="A0A8T0DLT6"/>
<comment type="caution">
    <text evidence="1">The sequence shown here is derived from an EMBL/GenBank/DDBJ whole genome shotgun (WGS) entry which is preliminary data.</text>
</comment>
<organism evidence="1 2">
    <name type="scientific">Paragonimus westermani</name>
    <dbReference type="NCBI Taxonomy" id="34504"/>
    <lineage>
        <taxon>Eukaryota</taxon>
        <taxon>Metazoa</taxon>
        <taxon>Spiralia</taxon>
        <taxon>Lophotrochozoa</taxon>
        <taxon>Platyhelminthes</taxon>
        <taxon>Trematoda</taxon>
        <taxon>Digenea</taxon>
        <taxon>Plagiorchiida</taxon>
        <taxon>Troglotremata</taxon>
        <taxon>Troglotrematidae</taxon>
        <taxon>Paragonimus</taxon>
    </lineage>
</organism>
<dbReference type="OrthoDB" id="6284264at2759"/>
<reference evidence="1 2" key="1">
    <citation type="submission" date="2019-07" db="EMBL/GenBank/DDBJ databases">
        <title>Annotation for the trematode Paragonimus westermani.</title>
        <authorList>
            <person name="Choi Y.-J."/>
        </authorList>
    </citation>
    <scope>NUCLEOTIDE SEQUENCE [LARGE SCALE GENOMIC DNA]</scope>
    <source>
        <strain evidence="1">180907_Pwestermani</strain>
    </source>
</reference>
<sequence length="150" mass="16632">VEPHPDPSFISTQSSNTVAIEPYARVPFTSSSTIGIHDQPFTEHNVLPGSKICENVPVPATQVSTEPDVTTSYIYTNRMCSTAADNKTRSITVHFPALCAHPDVGFFLDLASNVHLPARESDERWDNQLVLVNVLITLTDQTGRILYHIW</sequence>
<feature type="non-terminal residue" evidence="1">
    <location>
        <position position="1"/>
    </location>
</feature>
<name>A0A8T0DLT6_9TREM</name>
<dbReference type="Proteomes" id="UP000699462">
    <property type="component" value="Unassembled WGS sequence"/>
</dbReference>
<proteinExistence type="predicted"/>
<protein>
    <submittedName>
        <fullName evidence="1">Uncharacterized protein</fullName>
    </submittedName>
</protein>
<evidence type="ECO:0000313" key="1">
    <source>
        <dbReference type="EMBL" id="KAF8567958.1"/>
    </source>
</evidence>
<gene>
    <name evidence="1" type="ORF">P879_04328</name>
</gene>
<keyword evidence="2" id="KW-1185">Reference proteome</keyword>